<reference evidence="14 15" key="1">
    <citation type="submission" date="2018-05" db="EMBL/GenBank/DDBJ databases">
        <title>Complete Genome Sequences of Extremely Thermoacidophilic, Metal-Mobilizing Type-Strain Members of the Archaeal Family Sulfolobaceae: Acidianus brierleyi DSM-1651T, Acidianus sulfidivorans DSM-18786T, Metallosphaera hakonensis DSM-7519T, and Metallosphaera prunae DSM-10039T.</title>
        <authorList>
            <person name="Counts J.A."/>
            <person name="Kelly R.M."/>
        </authorList>
    </citation>
    <scope>NUCLEOTIDE SEQUENCE [LARGE SCALE GENOMIC DNA]</scope>
    <source>
        <strain evidence="14 15">HO1-1</strain>
    </source>
</reference>
<evidence type="ECO:0000256" key="1">
    <source>
        <dbReference type="ARBA" id="ARBA00001946"/>
    </source>
</evidence>
<proteinExistence type="inferred from homology"/>
<name>A0A2U9IUB2_9CREN</name>
<dbReference type="GO" id="GO:0004826">
    <property type="term" value="F:phenylalanine-tRNA ligase activity"/>
    <property type="evidence" value="ECO:0007669"/>
    <property type="project" value="UniProtKB-EC"/>
</dbReference>
<accession>A0A2U9IUB2</accession>
<evidence type="ECO:0000256" key="11">
    <source>
        <dbReference type="ARBA" id="ARBA00022917"/>
    </source>
</evidence>
<evidence type="ECO:0000259" key="13">
    <source>
        <dbReference type="PROSITE" id="PS51483"/>
    </source>
</evidence>
<dbReference type="GO" id="GO:0000287">
    <property type="term" value="F:magnesium ion binding"/>
    <property type="evidence" value="ECO:0007669"/>
    <property type="project" value="InterPro"/>
</dbReference>
<dbReference type="KEGG" id="mhk:DFR87_07870"/>
<dbReference type="GO" id="GO:0003723">
    <property type="term" value="F:RNA binding"/>
    <property type="evidence" value="ECO:0007669"/>
    <property type="project" value="InterPro"/>
</dbReference>
<keyword evidence="6 14" id="KW-0436">Ligase</keyword>
<keyword evidence="10" id="KW-0460">Magnesium</keyword>
<evidence type="ECO:0000256" key="8">
    <source>
        <dbReference type="ARBA" id="ARBA00022741"/>
    </source>
</evidence>
<dbReference type="SUPFAM" id="SSF55681">
    <property type="entry name" value="Class II aaRS and biotin synthetases"/>
    <property type="match status" value="1"/>
</dbReference>
<evidence type="ECO:0000256" key="4">
    <source>
        <dbReference type="ARBA" id="ARBA00012814"/>
    </source>
</evidence>
<gene>
    <name evidence="14" type="ORF">DFR87_07870</name>
</gene>
<evidence type="ECO:0000256" key="12">
    <source>
        <dbReference type="ARBA" id="ARBA00023146"/>
    </source>
</evidence>
<dbReference type="InterPro" id="IPR005147">
    <property type="entry name" value="tRNA_synthase_B5-dom"/>
</dbReference>
<dbReference type="GO" id="GO:0005524">
    <property type="term" value="F:ATP binding"/>
    <property type="evidence" value="ECO:0007669"/>
    <property type="project" value="UniProtKB-KW"/>
</dbReference>
<dbReference type="NCBIfam" id="TIGR00471">
    <property type="entry name" value="pheT_arch"/>
    <property type="match status" value="1"/>
</dbReference>
<sequence>MPTINLNKWVLQSLTKLNEQELQDFLFRLKSEVSPINQDDYSIEVNADRLDMLSLGGIVRAIKGISDQEIGEPKYKTSETDYVLEVDRVPSRPYALACVIKNAKLSPEFYLKELIQFQEKLHDTIGRRRKKVAIGIHDLKKVEGKIIKYTLVPLSTTFVPLNQQTEMTVGQTLKETQQGKAYGGISVFNGQSPAIMDEKGILSLPPVINSDRTKISVETDSLLIDVTGTNFDSVVQTMDLIATGMAELGAEIGIVKIKGMDSEFSPLMKHTEVIANLNDIMNRLGISINGDDVIKLLRRMRMEAELQDDKIKVTVPPYRVDIMNYTDIAEDIAMAYGYDNFQLNSAITRGQGSLSENSLLYRKLRSLLIGAGYTEVYTLILTKSGNQRGDFVQIRNPISVEYDSVRNSLVWSALAFLSNNQHSRFPIKIFEIGDVVIKDDKSDTLHSNEPRLVVAMMDSRVSYEMIQAPLHEVLFNLTGITPSYIKSENELLIKGRSAEISLKGKKLGIIGEVSPEVLEKYNLLYPVLLAELNLNTLKEAL</sequence>
<comment type="cofactor">
    <cofactor evidence="1">
        <name>Mg(2+)</name>
        <dbReference type="ChEBI" id="CHEBI:18420"/>
    </cofactor>
</comment>
<dbReference type="Gene3D" id="3.30.56.10">
    <property type="match status" value="2"/>
</dbReference>
<dbReference type="InterPro" id="IPR045864">
    <property type="entry name" value="aa-tRNA-synth_II/BPL/LPL"/>
</dbReference>
<evidence type="ECO:0000256" key="9">
    <source>
        <dbReference type="ARBA" id="ARBA00022840"/>
    </source>
</evidence>
<reference evidence="15" key="3">
    <citation type="submission" date="2020-03" db="EMBL/GenBank/DDBJ databases">
        <title>Sequencing and Assembly of Multiple Reported Metal-Biooxidizing Members of the Extremely Thermoacidophilic Archaeal Family Sulfolobaceae.</title>
        <authorList>
            <person name="Counts J.A."/>
            <person name="Kelly R.M."/>
        </authorList>
    </citation>
    <scope>NUCLEOTIDE SEQUENCE [LARGE SCALE GENOMIC DNA]</scope>
    <source>
        <strain evidence="15">HO1-1</strain>
    </source>
</reference>
<dbReference type="InterPro" id="IPR005146">
    <property type="entry name" value="B3/B4_tRNA-bd"/>
</dbReference>
<keyword evidence="9" id="KW-0067">ATP-binding</keyword>
<dbReference type="AlphaFoldDB" id="A0A2U9IUB2"/>
<comment type="subcellular location">
    <subcellularLocation>
        <location evidence="2">Cytoplasm</location>
    </subcellularLocation>
</comment>
<dbReference type="PANTHER" id="PTHR10947">
    <property type="entry name" value="PHENYLALANYL-TRNA SYNTHETASE BETA CHAIN AND LEUCINE-RICH REPEAT-CONTAINING PROTEIN 47"/>
    <property type="match status" value="1"/>
</dbReference>
<dbReference type="GeneID" id="36835250"/>
<dbReference type="PROSITE" id="PS51483">
    <property type="entry name" value="B5"/>
    <property type="match status" value="1"/>
</dbReference>
<dbReference type="InterPro" id="IPR009061">
    <property type="entry name" value="DNA-bd_dom_put_sf"/>
</dbReference>
<dbReference type="Proteomes" id="UP000247586">
    <property type="component" value="Chromosome"/>
</dbReference>
<dbReference type="Gene3D" id="3.30.930.10">
    <property type="entry name" value="Bira Bifunctional Protein, Domain 2"/>
    <property type="match status" value="1"/>
</dbReference>
<dbReference type="EMBL" id="CP029287">
    <property type="protein sequence ID" value="AWR99614.1"/>
    <property type="molecule type" value="Genomic_DNA"/>
</dbReference>
<dbReference type="Pfam" id="PF17759">
    <property type="entry name" value="tRNA_synthFbeta"/>
    <property type="match status" value="1"/>
</dbReference>
<evidence type="ECO:0000313" key="14">
    <source>
        <dbReference type="EMBL" id="AWR99614.1"/>
    </source>
</evidence>
<keyword evidence="5" id="KW-0963">Cytoplasm</keyword>
<dbReference type="EC" id="6.1.1.20" evidence="4"/>
<dbReference type="Pfam" id="PF03484">
    <property type="entry name" value="B5"/>
    <property type="match status" value="1"/>
</dbReference>
<evidence type="ECO:0000256" key="10">
    <source>
        <dbReference type="ARBA" id="ARBA00022842"/>
    </source>
</evidence>
<dbReference type="GO" id="GO:0009328">
    <property type="term" value="C:phenylalanine-tRNA ligase complex"/>
    <property type="evidence" value="ECO:0007669"/>
    <property type="project" value="TreeGrafter"/>
</dbReference>
<reference evidence="15" key="2">
    <citation type="submission" date="2020-03" db="EMBL/GenBank/DDBJ databases">
        <title>Complete Genome Sequences of Extremely Thermoacidophilic, Metal-Mobilizing Type-Strain Members of the Archaeal Family Sulfolobaceae: Acidianus brierleyi DSM-1651T, Acidianus sulfidivorans DSM-18786T, Metallosphaera hakonensis DSM-7519T, and Metallosphaera prunae DSM-10039T.</title>
        <authorList>
            <person name="Counts J.A."/>
            <person name="Kelly R.M."/>
        </authorList>
    </citation>
    <scope>NUCLEOTIDE SEQUENCE [LARGE SCALE GENOMIC DNA]</scope>
    <source>
        <strain evidence="15">HO1-1</strain>
    </source>
</reference>
<dbReference type="InterPro" id="IPR045060">
    <property type="entry name" value="Phe-tRNA-ligase_IIc_bsu"/>
</dbReference>
<dbReference type="Gene3D" id="3.50.40.10">
    <property type="entry name" value="Phenylalanyl-trna Synthetase, Chain B, domain 3"/>
    <property type="match status" value="1"/>
</dbReference>
<keyword evidence="12" id="KW-0030">Aminoacyl-tRNA synthetase</keyword>
<dbReference type="OrthoDB" id="10073at2157"/>
<keyword evidence="15" id="KW-1185">Reference proteome</keyword>
<dbReference type="SUPFAM" id="SSF46955">
    <property type="entry name" value="Putative DNA-binding domain"/>
    <property type="match status" value="1"/>
</dbReference>
<dbReference type="SMART" id="SM00873">
    <property type="entry name" value="B3_4"/>
    <property type="match status" value="1"/>
</dbReference>
<evidence type="ECO:0000313" key="15">
    <source>
        <dbReference type="Proteomes" id="UP000247586"/>
    </source>
</evidence>
<dbReference type="SMART" id="SM00874">
    <property type="entry name" value="B5"/>
    <property type="match status" value="1"/>
</dbReference>
<dbReference type="InterPro" id="IPR020825">
    <property type="entry name" value="Phe-tRNA_synthase-like_B3/B4"/>
</dbReference>
<evidence type="ECO:0000256" key="3">
    <source>
        <dbReference type="ARBA" id="ARBA00007438"/>
    </source>
</evidence>
<dbReference type="GO" id="GO:0006432">
    <property type="term" value="P:phenylalanyl-tRNA aminoacylation"/>
    <property type="evidence" value="ECO:0007669"/>
    <property type="project" value="InterPro"/>
</dbReference>
<keyword evidence="8" id="KW-0547">Nucleotide-binding</keyword>
<comment type="similarity">
    <text evidence="3">Belongs to the phenylalanyl-tRNA synthetase beta subunit family. Type 2 subfamily.</text>
</comment>
<protein>
    <recommendedName>
        <fullName evidence="4">phenylalanine--tRNA ligase</fullName>
        <ecNumber evidence="4">6.1.1.20</ecNumber>
    </recommendedName>
</protein>
<evidence type="ECO:0000256" key="2">
    <source>
        <dbReference type="ARBA" id="ARBA00004496"/>
    </source>
</evidence>
<dbReference type="CDD" id="cd00769">
    <property type="entry name" value="PheRS_beta_core"/>
    <property type="match status" value="1"/>
</dbReference>
<keyword evidence="7" id="KW-0479">Metal-binding</keyword>
<keyword evidence="11" id="KW-0648">Protein biosynthesis</keyword>
<dbReference type="STRING" id="1293036.GCA_001315825_00142"/>
<dbReference type="PANTHER" id="PTHR10947:SF0">
    <property type="entry name" value="PHENYLALANINE--TRNA LIGASE BETA SUBUNIT"/>
    <property type="match status" value="1"/>
</dbReference>
<feature type="domain" description="B5" evidence="13">
    <location>
        <begin position="268"/>
        <end position="343"/>
    </location>
</feature>
<organism evidence="14 15">
    <name type="scientific">Metallosphaera hakonensis JCM 8857 = DSM 7519</name>
    <dbReference type="NCBI Taxonomy" id="1293036"/>
    <lineage>
        <taxon>Archaea</taxon>
        <taxon>Thermoproteota</taxon>
        <taxon>Thermoprotei</taxon>
        <taxon>Sulfolobales</taxon>
        <taxon>Sulfolobaceae</taxon>
        <taxon>Metallosphaera</taxon>
    </lineage>
</organism>
<evidence type="ECO:0000256" key="6">
    <source>
        <dbReference type="ARBA" id="ARBA00022598"/>
    </source>
</evidence>
<dbReference type="Pfam" id="PF03483">
    <property type="entry name" value="B3_4"/>
    <property type="match status" value="1"/>
</dbReference>
<dbReference type="RefSeq" id="WP_110369278.1">
    <property type="nucleotide sequence ID" value="NZ_CP029287.2"/>
</dbReference>
<evidence type="ECO:0000256" key="5">
    <source>
        <dbReference type="ARBA" id="ARBA00022490"/>
    </source>
</evidence>
<evidence type="ECO:0000256" key="7">
    <source>
        <dbReference type="ARBA" id="ARBA00022723"/>
    </source>
</evidence>
<dbReference type="InterPro" id="IPR041616">
    <property type="entry name" value="PheRS_beta_core"/>
</dbReference>
<dbReference type="InterPro" id="IPR004531">
    <property type="entry name" value="Phe-tRNA-synth_IIc_bsu_arc_euk"/>
</dbReference>